<name>A0A7I9XHV5_9MYCO</name>
<dbReference type="Proteomes" id="UP000465263">
    <property type="component" value="Unassembled WGS sequence"/>
</dbReference>
<comment type="caution">
    <text evidence="2">The sequence shown here is derived from an EMBL/GenBank/DDBJ whole genome shotgun (WGS) entry which is preliminary data.</text>
</comment>
<keyword evidence="3" id="KW-1185">Reference proteome</keyword>
<sequence length="94" mass="10088">MAYPPSATTTTSNSGIQYRVNTRYTRGGLPLCRLVRKQDGPIPAETLVSPTDAEPGFRHCNGRQTTSPVGWPFAPGGMLPGHSNGSCSARLMKR</sequence>
<organism evidence="2 3">
    <name type="scientific">Mycolicibacter senuensis</name>
    <dbReference type="NCBI Taxonomy" id="386913"/>
    <lineage>
        <taxon>Bacteria</taxon>
        <taxon>Bacillati</taxon>
        <taxon>Actinomycetota</taxon>
        <taxon>Actinomycetes</taxon>
        <taxon>Mycobacteriales</taxon>
        <taxon>Mycobacteriaceae</taxon>
        <taxon>Mycolicibacter</taxon>
    </lineage>
</organism>
<dbReference type="EMBL" id="BLKV01000001">
    <property type="protein sequence ID" value="GFG69559.1"/>
    <property type="molecule type" value="Genomic_DNA"/>
</dbReference>
<reference evidence="2 3" key="1">
    <citation type="journal article" date="2019" name="Emerg. Microbes Infect.">
        <title>Comprehensive subspecies identification of 175 nontuberculous mycobacteria species based on 7547 genomic profiles.</title>
        <authorList>
            <person name="Matsumoto Y."/>
            <person name="Kinjo T."/>
            <person name="Motooka D."/>
            <person name="Nabeya D."/>
            <person name="Jung N."/>
            <person name="Uechi K."/>
            <person name="Horii T."/>
            <person name="Iida T."/>
            <person name="Fujita J."/>
            <person name="Nakamura S."/>
        </authorList>
    </citation>
    <scope>NUCLEOTIDE SEQUENCE [LARGE SCALE GENOMIC DNA]</scope>
    <source>
        <strain evidence="2 3">JCM 16017</strain>
    </source>
</reference>
<evidence type="ECO:0000313" key="3">
    <source>
        <dbReference type="Proteomes" id="UP000465263"/>
    </source>
</evidence>
<dbReference type="AlphaFoldDB" id="A0A7I9XHV5"/>
<evidence type="ECO:0000256" key="1">
    <source>
        <dbReference type="SAM" id="MobiDB-lite"/>
    </source>
</evidence>
<gene>
    <name evidence="2" type="ORF">MSEN_12790</name>
</gene>
<protein>
    <submittedName>
        <fullName evidence="2">Uncharacterized protein</fullName>
    </submittedName>
</protein>
<accession>A0A7I9XHV5</accession>
<proteinExistence type="predicted"/>
<feature type="region of interest" description="Disordered" evidence="1">
    <location>
        <begin position="42"/>
        <end position="94"/>
    </location>
</feature>
<evidence type="ECO:0000313" key="2">
    <source>
        <dbReference type="EMBL" id="GFG69559.1"/>
    </source>
</evidence>